<protein>
    <recommendedName>
        <fullName evidence="6">Protein kinase domain-containing protein</fullName>
    </recommendedName>
</protein>
<evidence type="ECO:0000259" key="6">
    <source>
        <dbReference type="PROSITE" id="PS50011"/>
    </source>
</evidence>
<dbReference type="Gene3D" id="3.30.60.90">
    <property type="match status" value="1"/>
</dbReference>
<feature type="region of interest" description="Disordered" evidence="5">
    <location>
        <begin position="1"/>
        <end position="20"/>
    </location>
</feature>
<sequence length="371" mass="43374">MSHHHQKGPHKKALPHKPQAYPGSTDIMVCNGCQRPHIDSYYYLCEECQDFELCYTCANEQVTTQFHTNEHRMIVLSDKLMPIINPNELQLQRQIGQGSFGIVYKAYWPLKKRIVACKIVTVPVNVFTTRKEKSFFKEISAYSHLTSPYIVRTYGYSQKLLAGNYRQYTLIMEYMSKGSLTKLLENKNDRLNYRKKLSLACNIVSGMRKIHEYKITHRDIRPDNIFVNENYVAKVGDMGVVKRTMPNELNMTHVYEPYMPLEYYTGLYDTKLDIFTFGLTLNELFTEVMHDKHSTSRQVIITKRSSIFWDLISACINNNPKIRPTAFELEKKLYKFKAILTTSINRNRAYSTLTDDQKNQLLLTVYQQAHL</sequence>
<keyword evidence="1" id="KW-0479">Metal-binding</keyword>
<dbReference type="InterPro" id="IPR011009">
    <property type="entry name" value="Kinase-like_dom_sf"/>
</dbReference>
<name>A0A8S2Q5K5_9BILA</name>
<dbReference type="SUPFAM" id="SSF57850">
    <property type="entry name" value="RING/U-box"/>
    <property type="match status" value="1"/>
</dbReference>
<gene>
    <name evidence="7" type="ORF">OVA965_LOCUS27796</name>
    <name evidence="8" type="ORF">TMI583_LOCUS28545</name>
</gene>
<evidence type="ECO:0000256" key="3">
    <source>
        <dbReference type="ARBA" id="ARBA00022833"/>
    </source>
</evidence>
<evidence type="ECO:0000256" key="1">
    <source>
        <dbReference type="ARBA" id="ARBA00022723"/>
    </source>
</evidence>
<dbReference type="PROSITE" id="PS00109">
    <property type="entry name" value="PROTEIN_KINASE_TYR"/>
    <property type="match status" value="1"/>
</dbReference>
<dbReference type="SUPFAM" id="SSF56112">
    <property type="entry name" value="Protein kinase-like (PK-like)"/>
    <property type="match status" value="1"/>
</dbReference>
<dbReference type="PROSITE" id="PS00107">
    <property type="entry name" value="PROTEIN_KINASE_ATP"/>
    <property type="match status" value="1"/>
</dbReference>
<dbReference type="InterPro" id="IPR051681">
    <property type="entry name" value="Ser/Thr_Kinases-Pseudokinases"/>
</dbReference>
<dbReference type="Pfam" id="PF00069">
    <property type="entry name" value="Pkinase"/>
    <property type="match status" value="1"/>
</dbReference>
<dbReference type="Proteomes" id="UP000682733">
    <property type="component" value="Unassembled WGS sequence"/>
</dbReference>
<evidence type="ECO:0000256" key="4">
    <source>
        <dbReference type="PROSITE-ProRule" id="PRU10141"/>
    </source>
</evidence>
<evidence type="ECO:0000256" key="5">
    <source>
        <dbReference type="SAM" id="MobiDB-lite"/>
    </source>
</evidence>
<dbReference type="PANTHER" id="PTHR44329">
    <property type="entry name" value="SERINE/THREONINE-PROTEIN KINASE TNNI3K-RELATED"/>
    <property type="match status" value="1"/>
</dbReference>
<dbReference type="GO" id="GO:0004674">
    <property type="term" value="F:protein serine/threonine kinase activity"/>
    <property type="evidence" value="ECO:0007669"/>
    <property type="project" value="TreeGrafter"/>
</dbReference>
<reference evidence="8" key="1">
    <citation type="submission" date="2021-02" db="EMBL/GenBank/DDBJ databases">
        <authorList>
            <person name="Nowell W R."/>
        </authorList>
    </citation>
    <scope>NUCLEOTIDE SEQUENCE</scope>
</reference>
<keyword evidence="4" id="KW-0547">Nucleotide-binding</keyword>
<evidence type="ECO:0000313" key="8">
    <source>
        <dbReference type="EMBL" id="CAF4089357.1"/>
    </source>
</evidence>
<organism evidence="8 9">
    <name type="scientific">Didymodactylos carnosus</name>
    <dbReference type="NCBI Taxonomy" id="1234261"/>
    <lineage>
        <taxon>Eukaryota</taxon>
        <taxon>Metazoa</taxon>
        <taxon>Spiralia</taxon>
        <taxon>Gnathifera</taxon>
        <taxon>Rotifera</taxon>
        <taxon>Eurotatoria</taxon>
        <taxon>Bdelloidea</taxon>
        <taxon>Philodinida</taxon>
        <taxon>Philodinidae</taxon>
        <taxon>Didymodactylos</taxon>
    </lineage>
</organism>
<dbReference type="GO" id="GO:0008270">
    <property type="term" value="F:zinc ion binding"/>
    <property type="evidence" value="ECO:0007669"/>
    <property type="project" value="UniProtKB-KW"/>
</dbReference>
<keyword evidence="3" id="KW-0862">Zinc</keyword>
<dbReference type="InterPro" id="IPR043145">
    <property type="entry name" value="Znf_ZZ_sf"/>
</dbReference>
<dbReference type="EMBL" id="CAJOBA010040118">
    <property type="protein sequence ID" value="CAF4089357.1"/>
    <property type="molecule type" value="Genomic_DNA"/>
</dbReference>
<feature type="domain" description="Protein kinase" evidence="6">
    <location>
        <begin position="89"/>
        <end position="337"/>
    </location>
</feature>
<feature type="binding site" evidence="4">
    <location>
        <position position="118"/>
    </location>
    <ligand>
        <name>ATP</name>
        <dbReference type="ChEBI" id="CHEBI:30616"/>
    </ligand>
</feature>
<dbReference type="Gene3D" id="1.10.510.10">
    <property type="entry name" value="Transferase(Phosphotransferase) domain 1"/>
    <property type="match status" value="1"/>
</dbReference>
<evidence type="ECO:0000313" key="9">
    <source>
        <dbReference type="Proteomes" id="UP000682733"/>
    </source>
</evidence>
<dbReference type="Proteomes" id="UP000677228">
    <property type="component" value="Unassembled WGS sequence"/>
</dbReference>
<accession>A0A8S2Q5K5</accession>
<dbReference type="PROSITE" id="PS50011">
    <property type="entry name" value="PROTEIN_KINASE_DOM"/>
    <property type="match status" value="1"/>
</dbReference>
<dbReference type="InterPro" id="IPR020635">
    <property type="entry name" value="Tyr_kinase_cat_dom"/>
</dbReference>
<dbReference type="EMBL" id="CAJNOK010018551">
    <property type="protein sequence ID" value="CAF1284379.1"/>
    <property type="molecule type" value="Genomic_DNA"/>
</dbReference>
<dbReference type="InterPro" id="IPR017441">
    <property type="entry name" value="Protein_kinase_ATP_BS"/>
</dbReference>
<evidence type="ECO:0000256" key="2">
    <source>
        <dbReference type="ARBA" id="ARBA00022771"/>
    </source>
</evidence>
<dbReference type="GO" id="GO:0005524">
    <property type="term" value="F:ATP binding"/>
    <property type="evidence" value="ECO:0007669"/>
    <property type="project" value="UniProtKB-UniRule"/>
</dbReference>
<dbReference type="AlphaFoldDB" id="A0A8S2Q5K5"/>
<dbReference type="InterPro" id="IPR000719">
    <property type="entry name" value="Prot_kinase_dom"/>
</dbReference>
<evidence type="ECO:0000313" key="7">
    <source>
        <dbReference type="EMBL" id="CAF1284379.1"/>
    </source>
</evidence>
<dbReference type="SMART" id="SM00219">
    <property type="entry name" value="TyrKc"/>
    <property type="match status" value="1"/>
</dbReference>
<dbReference type="GO" id="GO:0004713">
    <property type="term" value="F:protein tyrosine kinase activity"/>
    <property type="evidence" value="ECO:0007669"/>
    <property type="project" value="InterPro"/>
</dbReference>
<keyword evidence="2" id="KW-0863">Zinc-finger</keyword>
<keyword evidence="4" id="KW-0067">ATP-binding</keyword>
<feature type="compositionally biased region" description="Basic residues" evidence="5">
    <location>
        <begin position="1"/>
        <end position="15"/>
    </location>
</feature>
<dbReference type="InterPro" id="IPR008266">
    <property type="entry name" value="Tyr_kinase_AS"/>
</dbReference>
<proteinExistence type="predicted"/>
<comment type="caution">
    <text evidence="8">The sequence shown here is derived from an EMBL/GenBank/DDBJ whole genome shotgun (WGS) entry which is preliminary data.</text>
</comment>